<evidence type="ECO:0000313" key="1">
    <source>
        <dbReference type="EMBL" id="KAJ8011359.1"/>
    </source>
</evidence>
<dbReference type="Proteomes" id="UP001157502">
    <property type="component" value="Chromosome 5"/>
</dbReference>
<comment type="caution">
    <text evidence="1">The sequence shown here is derived from an EMBL/GenBank/DDBJ whole genome shotgun (WGS) entry which is preliminary data.</text>
</comment>
<evidence type="ECO:0000313" key="2">
    <source>
        <dbReference type="Proteomes" id="UP001157502"/>
    </source>
</evidence>
<protein>
    <submittedName>
        <fullName evidence="1">Uncharacterized protein</fullName>
    </submittedName>
</protein>
<name>A0ACC2H5Z4_DALPE</name>
<reference evidence="1" key="1">
    <citation type="submission" date="2021-05" db="EMBL/GenBank/DDBJ databases">
        <authorList>
            <person name="Pan Q."/>
            <person name="Jouanno E."/>
            <person name="Zahm M."/>
            <person name="Klopp C."/>
            <person name="Cabau C."/>
            <person name="Louis A."/>
            <person name="Berthelot C."/>
            <person name="Parey E."/>
            <person name="Roest Crollius H."/>
            <person name="Montfort J."/>
            <person name="Robinson-Rechavi M."/>
            <person name="Bouchez O."/>
            <person name="Lampietro C."/>
            <person name="Lopez Roques C."/>
            <person name="Donnadieu C."/>
            <person name="Postlethwait J."/>
            <person name="Bobe J."/>
            <person name="Dillon D."/>
            <person name="Chandos A."/>
            <person name="von Hippel F."/>
            <person name="Guiguen Y."/>
        </authorList>
    </citation>
    <scope>NUCLEOTIDE SEQUENCE</scope>
    <source>
        <strain evidence="1">YG-Jan2019</strain>
    </source>
</reference>
<sequence>MTLISHCATLFSQTTPTESRLLSLPGWDGKRVTCGEVGGETGLNRVGTPPPAVGLAVGPSKTPLTGKVGTEEASETPQNKRGGSQSTAEWNQTCC</sequence>
<proteinExistence type="predicted"/>
<accession>A0ACC2H5Z4</accession>
<keyword evidence="2" id="KW-1185">Reference proteome</keyword>
<dbReference type="EMBL" id="CM055732">
    <property type="protein sequence ID" value="KAJ8011359.1"/>
    <property type="molecule type" value="Genomic_DNA"/>
</dbReference>
<organism evidence="1 2">
    <name type="scientific">Dallia pectoralis</name>
    <name type="common">Alaska blackfish</name>
    <dbReference type="NCBI Taxonomy" id="75939"/>
    <lineage>
        <taxon>Eukaryota</taxon>
        <taxon>Metazoa</taxon>
        <taxon>Chordata</taxon>
        <taxon>Craniata</taxon>
        <taxon>Vertebrata</taxon>
        <taxon>Euteleostomi</taxon>
        <taxon>Actinopterygii</taxon>
        <taxon>Neopterygii</taxon>
        <taxon>Teleostei</taxon>
        <taxon>Protacanthopterygii</taxon>
        <taxon>Esociformes</taxon>
        <taxon>Umbridae</taxon>
        <taxon>Dallia</taxon>
    </lineage>
</organism>
<gene>
    <name evidence="1" type="ORF">DPEC_G00057330</name>
</gene>